<accession>A0A9D9I4D9</accession>
<evidence type="ECO:0000313" key="3">
    <source>
        <dbReference type="Proteomes" id="UP000823597"/>
    </source>
</evidence>
<protein>
    <submittedName>
        <fullName evidence="2">Uncharacterized protein</fullName>
    </submittedName>
</protein>
<proteinExistence type="predicted"/>
<reference evidence="2" key="1">
    <citation type="submission" date="2020-10" db="EMBL/GenBank/DDBJ databases">
        <authorList>
            <person name="Gilroy R."/>
        </authorList>
    </citation>
    <scope>NUCLEOTIDE SEQUENCE</scope>
    <source>
        <strain evidence="2">10037</strain>
    </source>
</reference>
<feature type="signal peptide" evidence="1">
    <location>
        <begin position="1"/>
        <end position="20"/>
    </location>
</feature>
<comment type="caution">
    <text evidence="2">The sequence shown here is derived from an EMBL/GenBank/DDBJ whole genome shotgun (WGS) entry which is preliminary data.</text>
</comment>
<organism evidence="2 3">
    <name type="scientific">Candidatus Merdivivens pullistercoris</name>
    <dbReference type="NCBI Taxonomy" id="2840873"/>
    <lineage>
        <taxon>Bacteria</taxon>
        <taxon>Pseudomonadati</taxon>
        <taxon>Bacteroidota</taxon>
        <taxon>Bacteroidia</taxon>
        <taxon>Bacteroidales</taxon>
        <taxon>Muribaculaceae</taxon>
        <taxon>Muribaculaceae incertae sedis</taxon>
        <taxon>Candidatus Merdivivens</taxon>
    </lineage>
</organism>
<dbReference type="Proteomes" id="UP000823597">
    <property type="component" value="Unassembled WGS sequence"/>
</dbReference>
<gene>
    <name evidence="2" type="ORF">IAB93_05385</name>
</gene>
<reference evidence="2" key="2">
    <citation type="journal article" date="2021" name="PeerJ">
        <title>Extensive microbial diversity within the chicken gut microbiome revealed by metagenomics and culture.</title>
        <authorList>
            <person name="Gilroy R."/>
            <person name="Ravi A."/>
            <person name="Getino M."/>
            <person name="Pursley I."/>
            <person name="Horton D.L."/>
            <person name="Alikhan N.F."/>
            <person name="Baker D."/>
            <person name="Gharbi K."/>
            <person name="Hall N."/>
            <person name="Watson M."/>
            <person name="Adriaenssens E.M."/>
            <person name="Foster-Nyarko E."/>
            <person name="Jarju S."/>
            <person name="Secka A."/>
            <person name="Antonio M."/>
            <person name="Oren A."/>
            <person name="Chaudhuri R.R."/>
            <person name="La Ragione R."/>
            <person name="Hildebrand F."/>
            <person name="Pallen M.J."/>
        </authorList>
    </citation>
    <scope>NUCLEOTIDE SEQUENCE</scope>
    <source>
        <strain evidence="2">10037</strain>
    </source>
</reference>
<feature type="chain" id="PRO_5039272017" evidence="1">
    <location>
        <begin position="21"/>
        <end position="750"/>
    </location>
</feature>
<evidence type="ECO:0000256" key="1">
    <source>
        <dbReference type="SAM" id="SignalP"/>
    </source>
</evidence>
<dbReference type="AlphaFoldDB" id="A0A9D9I4D9"/>
<dbReference type="EMBL" id="JADIME010000056">
    <property type="protein sequence ID" value="MBO8465415.1"/>
    <property type="molecule type" value="Genomic_DNA"/>
</dbReference>
<evidence type="ECO:0000313" key="2">
    <source>
        <dbReference type="EMBL" id="MBO8465415.1"/>
    </source>
</evidence>
<name>A0A9D9I4D9_9BACT</name>
<sequence length="750" mass="82542">MNKKTIIFCCILVAVLFAAAAVGVYVLFSGKSSSAEPVRTSDELPASFRAIPSDAVMIVEFGQFRDFENAFSRKDFPPAVFSGGSFLPSLLADLPGRLKEKSGNGVAEELGRSALSVSLHYSGHNRISPLAVVASSDASLAALVAETAKEMNGNCVASSDGGTVLLTDSQVLMESALRHLDEGVSIVDNKDFASIAEASGKGVNLYVNHPSLGKLFSGCFNSDYLGYASFFQSYAFWSRYSLDASGDGMMDLTGIETHNMGSDEYSYVFDGLSARPVSMYSMTPYYASLAIAIPVQDCNELLANIDRYRDGNGDLDKARARRQDLAKACGISPEEWIKSLSVKEIGIVRFESAGKQEFVNMVKCSAPEMFSLPDTLYADKVYSVRSREYPYKGFLASLFGKAFSFSDEEYCAFMSGWMVIGSKNAVNDYVGGRALELDLARYMLDAGISGAFPSKSLLSVMVNVSEDPKGISSPFRKDIADGLVRPAEEHTIDMWTYSLTYKKGDIVPVVSIRTSDYEIPVVSKYERDTVVEIPKGPWRVKNSGTGRMNLMYQQDNMFLCLTEENGKGIWSAPFSSPICGNIDQVDYFENGKLQMIFASGSKLYLIDRLGRMVRPFPVDLGKPVLLGPKIYDFNQNRKYSAMVLHTDNTLGLYDMQGKPLETWKGFETEETIKALPELLEVNSALYWVVTTSRQTVICDFTGRPVADFSGSRMLRPGVEIKRSAADKVEVETYDGKVWVLDLKSGVFSKR</sequence>
<keyword evidence="1" id="KW-0732">Signal</keyword>